<dbReference type="InterPro" id="IPR058031">
    <property type="entry name" value="AAA_lid_NorR"/>
</dbReference>
<evidence type="ECO:0000256" key="9">
    <source>
        <dbReference type="SAM" id="MobiDB-lite"/>
    </source>
</evidence>
<dbReference type="InterPro" id="IPR002197">
    <property type="entry name" value="HTH_Fis"/>
</dbReference>
<proteinExistence type="predicted"/>
<dbReference type="PRINTS" id="PR01590">
    <property type="entry name" value="HTHFIS"/>
</dbReference>
<evidence type="ECO:0000256" key="1">
    <source>
        <dbReference type="ARBA" id="ARBA00022741"/>
    </source>
</evidence>
<dbReference type="PANTHER" id="PTHR32071">
    <property type="entry name" value="TRANSCRIPTIONAL REGULATORY PROTEIN"/>
    <property type="match status" value="1"/>
</dbReference>
<evidence type="ECO:0000256" key="2">
    <source>
        <dbReference type="ARBA" id="ARBA00022840"/>
    </source>
</evidence>
<evidence type="ECO:0000256" key="6">
    <source>
        <dbReference type="ARBA" id="ARBA00023159"/>
    </source>
</evidence>
<keyword evidence="4" id="KW-0805">Transcription regulation</keyword>
<dbReference type="Gene3D" id="1.10.8.60">
    <property type="match status" value="1"/>
</dbReference>
<dbReference type="SMART" id="SM00448">
    <property type="entry name" value="REC"/>
    <property type="match status" value="1"/>
</dbReference>
<sequence length="501" mass="54658">MTTTAPFSIPPARPDSGGGTPEDGRMEDRTKPSILVVDDEEGICSFLSRALERRGWRVEVAGSAEEGALKLERIHAEVIILDVALPGRSGLDWLKELMAGGYAGEVILVTAFADMDTAIDALRSGAADFVLKPFRVEQILNSIDRCVERTRLTRENYVLRRQLSKKDSGRDEIVGRSDAMMRLRSLVQRVAPTPSTVLIQGESGVGKELVARALHDLSPRADRPFVAVNCAAISADLIEAELFGHARGAFTGAKDARKGLFYYAHGGTLFLDEIGELSLTLQSKLLRVLEERRIRPVGSEQEVPVDVRVVTATNRDLKAEAAAGRFRPDLFYRLEVMTLTIPPLRQRAVDVPELAALFMRFLPARLAVPPLTLTPEVTRALMCHSWPGNVRELRNFVERSLLLGEFPLDDLDTANAAAVEAGLAADPSLCAAAVAGNPPCAPCPVRHVRMDGDNDVLPLAEVEKRHILTVLARCAGSKARAADLLGVSRKTLDRKCVEWGV</sequence>
<feature type="domain" description="Response regulatory" evidence="11">
    <location>
        <begin position="33"/>
        <end position="147"/>
    </location>
</feature>
<evidence type="ECO:0000256" key="7">
    <source>
        <dbReference type="ARBA" id="ARBA00023163"/>
    </source>
</evidence>
<feature type="domain" description="Sigma-54 factor interaction" evidence="10">
    <location>
        <begin position="173"/>
        <end position="402"/>
    </location>
</feature>
<dbReference type="PANTHER" id="PTHR32071:SF91">
    <property type="entry name" value="TUNGSTATE-RESPONSIVE TWO COMPONENT SIGMA54-DEPENDENT SIGNAL TRANSDUCTION SYSTEM RESPONSE REGULATOR FIS FAMILY"/>
    <property type="match status" value="1"/>
</dbReference>
<dbReference type="InterPro" id="IPR002078">
    <property type="entry name" value="Sigma_54_int"/>
</dbReference>
<dbReference type="InterPro" id="IPR001789">
    <property type="entry name" value="Sig_transdc_resp-reg_receiver"/>
</dbReference>
<dbReference type="PROSITE" id="PS00688">
    <property type="entry name" value="SIGMA54_INTERACT_3"/>
    <property type="match status" value="1"/>
</dbReference>
<dbReference type="SUPFAM" id="SSF52172">
    <property type="entry name" value="CheY-like"/>
    <property type="match status" value="1"/>
</dbReference>
<dbReference type="InterPro" id="IPR025944">
    <property type="entry name" value="Sigma_54_int_dom_CS"/>
</dbReference>
<keyword evidence="1" id="KW-0547">Nucleotide-binding</keyword>
<keyword evidence="5" id="KW-0238">DNA-binding</keyword>
<dbReference type="RefSeq" id="WP_306711820.1">
    <property type="nucleotide sequence ID" value="NZ_JAUJFI010000249.1"/>
</dbReference>
<feature type="modified residue" description="4-aspartylphosphate" evidence="8">
    <location>
        <position position="82"/>
    </location>
</feature>
<keyword evidence="6" id="KW-0010">Activator</keyword>
<keyword evidence="3" id="KW-0902">Two-component regulatory system</keyword>
<reference evidence="12 13" key="1">
    <citation type="submission" date="2023-06" db="EMBL/GenBank/DDBJ databases">
        <title>Azospirillum isscasensis sp.nov, a bacterium isolated from rhizosphere soil of rice.</title>
        <authorList>
            <person name="Wang H."/>
        </authorList>
    </citation>
    <scope>NUCLEOTIDE SEQUENCE [LARGE SCALE GENOMIC DNA]</scope>
    <source>
        <strain evidence="12 13">C340-1</strain>
    </source>
</reference>
<organism evidence="12 13">
    <name type="scientific">Azospirillum isscasi</name>
    <dbReference type="NCBI Taxonomy" id="3053926"/>
    <lineage>
        <taxon>Bacteria</taxon>
        <taxon>Pseudomonadati</taxon>
        <taxon>Pseudomonadota</taxon>
        <taxon>Alphaproteobacteria</taxon>
        <taxon>Rhodospirillales</taxon>
        <taxon>Azospirillaceae</taxon>
        <taxon>Azospirillum</taxon>
    </lineage>
</organism>
<evidence type="ECO:0000256" key="8">
    <source>
        <dbReference type="PROSITE-ProRule" id="PRU00169"/>
    </source>
</evidence>
<evidence type="ECO:0000256" key="3">
    <source>
        <dbReference type="ARBA" id="ARBA00023012"/>
    </source>
</evidence>
<comment type="caution">
    <text evidence="12">The sequence shown here is derived from an EMBL/GenBank/DDBJ whole genome shotgun (WGS) entry which is preliminary data.</text>
</comment>
<dbReference type="InterPro" id="IPR025662">
    <property type="entry name" value="Sigma_54_int_dom_ATP-bd_1"/>
</dbReference>
<dbReference type="EMBL" id="JAUJFI010000249">
    <property type="protein sequence ID" value="MDQ2106452.1"/>
    <property type="molecule type" value="Genomic_DNA"/>
</dbReference>
<dbReference type="InterPro" id="IPR003593">
    <property type="entry name" value="AAA+_ATPase"/>
</dbReference>
<dbReference type="InterPro" id="IPR027417">
    <property type="entry name" value="P-loop_NTPase"/>
</dbReference>
<dbReference type="SMART" id="SM00382">
    <property type="entry name" value="AAA"/>
    <property type="match status" value="1"/>
</dbReference>
<evidence type="ECO:0000259" key="11">
    <source>
        <dbReference type="PROSITE" id="PS50110"/>
    </source>
</evidence>
<dbReference type="CDD" id="cd00009">
    <property type="entry name" value="AAA"/>
    <property type="match status" value="1"/>
</dbReference>
<dbReference type="Pfam" id="PF00072">
    <property type="entry name" value="Response_reg"/>
    <property type="match status" value="1"/>
</dbReference>
<dbReference type="Pfam" id="PF25601">
    <property type="entry name" value="AAA_lid_14"/>
    <property type="match status" value="1"/>
</dbReference>
<accession>A0ABU0WQD2</accession>
<evidence type="ECO:0000259" key="10">
    <source>
        <dbReference type="PROSITE" id="PS50045"/>
    </source>
</evidence>
<evidence type="ECO:0000256" key="5">
    <source>
        <dbReference type="ARBA" id="ARBA00023125"/>
    </source>
</evidence>
<name>A0ABU0WQD2_9PROT</name>
<dbReference type="Pfam" id="PF00158">
    <property type="entry name" value="Sigma54_activat"/>
    <property type="match status" value="1"/>
</dbReference>
<dbReference type="InterPro" id="IPR011006">
    <property type="entry name" value="CheY-like_superfamily"/>
</dbReference>
<dbReference type="Proteomes" id="UP001227317">
    <property type="component" value="Unassembled WGS sequence"/>
</dbReference>
<keyword evidence="7" id="KW-0804">Transcription</keyword>
<dbReference type="SUPFAM" id="SSF52540">
    <property type="entry name" value="P-loop containing nucleoside triphosphate hydrolases"/>
    <property type="match status" value="1"/>
</dbReference>
<dbReference type="InterPro" id="IPR025943">
    <property type="entry name" value="Sigma_54_int_dom_ATP-bd_2"/>
</dbReference>
<dbReference type="PROSITE" id="PS50110">
    <property type="entry name" value="RESPONSE_REGULATORY"/>
    <property type="match status" value="1"/>
</dbReference>
<keyword evidence="2" id="KW-0067">ATP-binding</keyword>
<dbReference type="PROSITE" id="PS50045">
    <property type="entry name" value="SIGMA54_INTERACT_4"/>
    <property type="match status" value="1"/>
</dbReference>
<dbReference type="SUPFAM" id="SSF46689">
    <property type="entry name" value="Homeodomain-like"/>
    <property type="match status" value="1"/>
</dbReference>
<dbReference type="Gene3D" id="3.40.50.2300">
    <property type="match status" value="1"/>
</dbReference>
<dbReference type="PROSITE" id="PS00676">
    <property type="entry name" value="SIGMA54_INTERACT_2"/>
    <property type="match status" value="1"/>
</dbReference>
<protein>
    <submittedName>
        <fullName evidence="12">Sigma-54 dependent transcriptional regulator</fullName>
    </submittedName>
</protein>
<feature type="region of interest" description="Disordered" evidence="9">
    <location>
        <begin position="1"/>
        <end position="28"/>
    </location>
</feature>
<evidence type="ECO:0000256" key="4">
    <source>
        <dbReference type="ARBA" id="ARBA00023015"/>
    </source>
</evidence>
<keyword evidence="13" id="KW-1185">Reference proteome</keyword>
<gene>
    <name evidence="12" type="ORF">QSG27_27435</name>
</gene>
<dbReference type="InterPro" id="IPR009057">
    <property type="entry name" value="Homeodomain-like_sf"/>
</dbReference>
<dbReference type="PROSITE" id="PS00675">
    <property type="entry name" value="SIGMA54_INTERACT_1"/>
    <property type="match status" value="1"/>
</dbReference>
<keyword evidence="8" id="KW-0597">Phosphoprotein</keyword>
<evidence type="ECO:0000313" key="12">
    <source>
        <dbReference type="EMBL" id="MDQ2106452.1"/>
    </source>
</evidence>
<evidence type="ECO:0000313" key="13">
    <source>
        <dbReference type="Proteomes" id="UP001227317"/>
    </source>
</evidence>
<dbReference type="Gene3D" id="1.10.10.60">
    <property type="entry name" value="Homeodomain-like"/>
    <property type="match status" value="1"/>
</dbReference>
<dbReference type="Pfam" id="PF02954">
    <property type="entry name" value="HTH_8"/>
    <property type="match status" value="1"/>
</dbReference>
<dbReference type="Gene3D" id="3.40.50.300">
    <property type="entry name" value="P-loop containing nucleotide triphosphate hydrolases"/>
    <property type="match status" value="1"/>
</dbReference>